<organism evidence="6 7">
    <name type="scientific">Alternaria panax</name>
    <dbReference type="NCBI Taxonomy" id="48097"/>
    <lineage>
        <taxon>Eukaryota</taxon>
        <taxon>Fungi</taxon>
        <taxon>Dikarya</taxon>
        <taxon>Ascomycota</taxon>
        <taxon>Pezizomycotina</taxon>
        <taxon>Dothideomycetes</taxon>
        <taxon>Pleosporomycetidae</taxon>
        <taxon>Pleosporales</taxon>
        <taxon>Pleosporineae</taxon>
        <taxon>Pleosporaceae</taxon>
        <taxon>Alternaria</taxon>
        <taxon>Alternaria sect. Panax</taxon>
    </lineage>
</organism>
<feature type="region of interest" description="Disordered" evidence="4">
    <location>
        <begin position="387"/>
        <end position="409"/>
    </location>
</feature>
<dbReference type="EMBL" id="JAANER010000001">
    <property type="protein sequence ID" value="KAG9196638.1"/>
    <property type="molecule type" value="Genomic_DNA"/>
</dbReference>
<evidence type="ECO:0000256" key="3">
    <source>
        <dbReference type="ARBA" id="ARBA00023242"/>
    </source>
</evidence>
<proteinExistence type="predicted"/>
<dbReference type="Proteomes" id="UP001199106">
    <property type="component" value="Unassembled WGS sequence"/>
</dbReference>
<dbReference type="GO" id="GO:0005634">
    <property type="term" value="C:nucleus"/>
    <property type="evidence" value="ECO:0007669"/>
    <property type="project" value="UniProtKB-SubCell"/>
</dbReference>
<keyword evidence="7" id="KW-1185">Reference proteome</keyword>
<reference evidence="6" key="1">
    <citation type="submission" date="2021-07" db="EMBL/GenBank/DDBJ databases">
        <title>Genome Resource of American Ginseng Black Spot Pathogen Alternaria panax.</title>
        <authorList>
            <person name="Qiu C."/>
            <person name="Wang W."/>
            <person name="Liu Z."/>
        </authorList>
    </citation>
    <scope>NUCLEOTIDE SEQUENCE</scope>
    <source>
        <strain evidence="6">BNCC115425</strain>
    </source>
</reference>
<evidence type="ECO:0000259" key="5">
    <source>
        <dbReference type="PROSITE" id="PS50013"/>
    </source>
</evidence>
<sequence length="474" mass="52773">MSGKEPRGSRGIARGKGRGKGKTQTWTWESYTPGVEVYEQLWRVRKEPAIVTARLPDDGPIANARTRILCRRQTEGAIKRERYTVEITYTSQAGDGHGSTEVEDVDLGRIMQFVSPAELERYETEQFRLEAEAEAIAIRTEAEDLARRQLHKNVKGPNTNRGSRMLSGPGLPVELPTQARGGPRGSRGRGRERSRGLMLSSRQLEDDMREELVDSEPITTIHRTEHIRQPIQPSPGAARSAFVANSALPVSPIPRRLSTTLPRQEHGELSYLEDDVGLALTCRDGNPMANASVHLRDSPAPTIELEGENIGADHPCTKSGTLAGPLPSQVSSPYPALDTKPHDMSSHTALLLERSSVAAFDSDDTIPAQPPLPYHEFSEDVSNDTIHIHTTPSDRHSLEHSNNDDEDAEGAEEYLVEAIVEHFQEHGKNYYLVKWEGYENSHDWLPEQDLEGAADLVAEYKERVGRKNKKVKKR</sequence>
<evidence type="ECO:0000313" key="7">
    <source>
        <dbReference type="Proteomes" id="UP001199106"/>
    </source>
</evidence>
<dbReference type="InterPro" id="IPR000953">
    <property type="entry name" value="Chromo/chromo_shadow_dom"/>
</dbReference>
<feature type="region of interest" description="Disordered" evidence="4">
    <location>
        <begin position="148"/>
        <end position="210"/>
    </location>
</feature>
<feature type="region of interest" description="Disordered" evidence="4">
    <location>
        <begin position="1"/>
        <end position="25"/>
    </location>
</feature>
<feature type="compositionally biased region" description="Basic and acidic residues" evidence="4">
    <location>
        <begin position="392"/>
        <end position="403"/>
    </location>
</feature>
<gene>
    <name evidence="6" type="ORF">G6011_01759</name>
</gene>
<comment type="caution">
    <text evidence="6">The sequence shown here is derived from an EMBL/GenBank/DDBJ whole genome shotgun (WGS) entry which is preliminary data.</text>
</comment>
<comment type="subunit">
    <text evidence="2">Component of the NuA4 histone acetyltransferase complex.</text>
</comment>
<keyword evidence="3" id="KW-0539">Nucleus</keyword>
<dbReference type="GO" id="GO:0006338">
    <property type="term" value="P:chromatin remodeling"/>
    <property type="evidence" value="ECO:0007669"/>
    <property type="project" value="UniProtKB-ARBA"/>
</dbReference>
<dbReference type="InterPro" id="IPR016197">
    <property type="entry name" value="Chromo-like_dom_sf"/>
</dbReference>
<accession>A0AAD4IKU9</accession>
<evidence type="ECO:0000256" key="4">
    <source>
        <dbReference type="SAM" id="MobiDB-lite"/>
    </source>
</evidence>
<dbReference type="AlphaFoldDB" id="A0AAD4IKU9"/>
<dbReference type="SMART" id="SM00298">
    <property type="entry name" value="CHROMO"/>
    <property type="match status" value="1"/>
</dbReference>
<dbReference type="InterPro" id="IPR051219">
    <property type="entry name" value="Heterochromatin_chromo-domain"/>
</dbReference>
<dbReference type="Pfam" id="PF00385">
    <property type="entry name" value="Chromo"/>
    <property type="match status" value="1"/>
</dbReference>
<evidence type="ECO:0000313" key="6">
    <source>
        <dbReference type="EMBL" id="KAG9196638.1"/>
    </source>
</evidence>
<protein>
    <recommendedName>
        <fullName evidence="5">Chromo domain-containing protein</fullName>
    </recommendedName>
</protein>
<evidence type="ECO:0000256" key="2">
    <source>
        <dbReference type="ARBA" id="ARBA00011353"/>
    </source>
</evidence>
<evidence type="ECO:0000256" key="1">
    <source>
        <dbReference type="ARBA" id="ARBA00004123"/>
    </source>
</evidence>
<feature type="domain" description="Chromo" evidence="5">
    <location>
        <begin position="414"/>
        <end position="472"/>
    </location>
</feature>
<dbReference type="InterPro" id="IPR023780">
    <property type="entry name" value="Chromo_domain"/>
</dbReference>
<dbReference type="PROSITE" id="PS50013">
    <property type="entry name" value="CHROMO_2"/>
    <property type="match status" value="1"/>
</dbReference>
<dbReference type="PANTHER" id="PTHR22812">
    <property type="entry name" value="CHROMOBOX PROTEIN"/>
    <property type="match status" value="1"/>
</dbReference>
<name>A0AAD4IKU9_9PLEO</name>
<dbReference type="CDD" id="cd00024">
    <property type="entry name" value="CD_CSD"/>
    <property type="match status" value="1"/>
</dbReference>
<dbReference type="Gene3D" id="2.40.50.40">
    <property type="match status" value="1"/>
</dbReference>
<dbReference type="SUPFAM" id="SSF54160">
    <property type="entry name" value="Chromo domain-like"/>
    <property type="match status" value="1"/>
</dbReference>
<comment type="subcellular location">
    <subcellularLocation>
        <location evidence="1">Nucleus</location>
    </subcellularLocation>
</comment>